<dbReference type="NCBIfam" id="TIGR02529">
    <property type="entry name" value="EutJ"/>
    <property type="match status" value="1"/>
</dbReference>
<dbReference type="Proteomes" id="UP000749311">
    <property type="component" value="Unassembled WGS sequence"/>
</dbReference>
<proteinExistence type="predicted"/>
<dbReference type="SMART" id="SM00842">
    <property type="entry name" value="FtsA"/>
    <property type="match status" value="1"/>
</dbReference>
<evidence type="ECO:0000259" key="1">
    <source>
        <dbReference type="SMART" id="SM00842"/>
    </source>
</evidence>
<dbReference type="Gene3D" id="3.30.420.40">
    <property type="match status" value="2"/>
</dbReference>
<dbReference type="PANTHER" id="PTHR32432:SF3">
    <property type="entry name" value="ETHANOLAMINE UTILIZATION PROTEIN EUTJ"/>
    <property type="match status" value="1"/>
</dbReference>
<sequence>MPPTIRSSAAAEAGIRRFADLVRTGEVDEPSGEPRLGVDLGTANIVVSVVDAGNRPVAGGWVHSTVVRDGVVVDWAGATSAVRSLTDDVESRLGHHFTSASVSIPPGISAGDIQVFRNVVGAVGLDVDEVVDEPVAAARALGITDGCVIDIGHGTTGVSVLVGGRTVLSVDEATGGHHMTLVLAGANRIGYDEAETLKKDPDRQREVIGTIRPTLERMATIAVNALGDREVPVVYLVGGSSSFSNAPEVFADRLGRPVVRPAEPLFVTPLGIPMTEFANDRN</sequence>
<feature type="domain" description="SHS2" evidence="1">
    <location>
        <begin position="35"/>
        <end position="141"/>
    </location>
</feature>
<dbReference type="PANTHER" id="PTHR32432">
    <property type="entry name" value="CELL DIVISION PROTEIN FTSA-RELATED"/>
    <property type="match status" value="1"/>
</dbReference>
<dbReference type="RefSeq" id="WP_167164226.1">
    <property type="nucleotide sequence ID" value="NZ_BAAAOO010000012.1"/>
</dbReference>
<dbReference type="InterPro" id="IPR003494">
    <property type="entry name" value="SHS2_FtsA"/>
</dbReference>
<dbReference type="InterPro" id="IPR043129">
    <property type="entry name" value="ATPase_NBD"/>
</dbReference>
<name>A0ABX0SBA8_9ACTN</name>
<dbReference type="NCBIfam" id="NF011660">
    <property type="entry name" value="PRK15080.1"/>
    <property type="match status" value="1"/>
</dbReference>
<dbReference type="EMBL" id="JAAMOZ010000001">
    <property type="protein sequence ID" value="NIH55683.1"/>
    <property type="molecule type" value="Genomic_DNA"/>
</dbReference>
<protein>
    <submittedName>
        <fullName evidence="2">Ethanolamine utilization protein EutJ</fullName>
    </submittedName>
</protein>
<dbReference type="InterPro" id="IPR013366">
    <property type="entry name" value="EutJ"/>
</dbReference>
<evidence type="ECO:0000313" key="3">
    <source>
        <dbReference type="Proteomes" id="UP000749311"/>
    </source>
</evidence>
<dbReference type="InterPro" id="IPR050696">
    <property type="entry name" value="FtsA/MreB"/>
</dbReference>
<dbReference type="SUPFAM" id="SSF53067">
    <property type="entry name" value="Actin-like ATPase domain"/>
    <property type="match status" value="1"/>
</dbReference>
<dbReference type="Pfam" id="PF14450">
    <property type="entry name" value="FtsA"/>
    <property type="match status" value="1"/>
</dbReference>
<gene>
    <name evidence="2" type="ORF">FB473_000328</name>
</gene>
<comment type="caution">
    <text evidence="2">The sequence shown here is derived from an EMBL/GenBank/DDBJ whole genome shotgun (WGS) entry which is preliminary data.</text>
</comment>
<keyword evidence="3" id="KW-1185">Reference proteome</keyword>
<accession>A0ABX0SBA8</accession>
<evidence type="ECO:0000313" key="2">
    <source>
        <dbReference type="EMBL" id="NIH55683.1"/>
    </source>
</evidence>
<reference evidence="2 3" key="1">
    <citation type="submission" date="2020-02" db="EMBL/GenBank/DDBJ databases">
        <title>Sequencing the genomes of 1000 actinobacteria strains.</title>
        <authorList>
            <person name="Klenk H.-P."/>
        </authorList>
    </citation>
    <scope>NUCLEOTIDE SEQUENCE [LARGE SCALE GENOMIC DNA]</scope>
    <source>
        <strain evidence="2 3">DSM 19609</strain>
    </source>
</reference>
<organism evidence="2 3">
    <name type="scientific">Brooklawnia cerclae</name>
    <dbReference type="NCBI Taxonomy" id="349934"/>
    <lineage>
        <taxon>Bacteria</taxon>
        <taxon>Bacillati</taxon>
        <taxon>Actinomycetota</taxon>
        <taxon>Actinomycetes</taxon>
        <taxon>Propionibacteriales</taxon>
        <taxon>Propionibacteriaceae</taxon>
        <taxon>Brooklawnia</taxon>
    </lineage>
</organism>